<evidence type="ECO:0000313" key="2">
    <source>
        <dbReference type="EnsemblMetazoa" id="G35460.3:cds"/>
    </source>
</evidence>
<dbReference type="EnsemblMetazoa" id="G35460.2">
    <property type="protein sequence ID" value="G35460.2:cds"/>
    <property type="gene ID" value="G35460"/>
</dbReference>
<dbReference type="InterPro" id="IPR006150">
    <property type="entry name" value="Cys_repeat_1"/>
</dbReference>
<dbReference type="Proteomes" id="UP000005408">
    <property type="component" value="Unassembled WGS sequence"/>
</dbReference>
<dbReference type="AlphaFoldDB" id="A0A8W8MQF4"/>
<keyword evidence="3" id="KW-1185">Reference proteome</keyword>
<proteinExistence type="predicted"/>
<dbReference type="EnsemblMetazoa" id="G35460.1">
    <property type="protein sequence ID" value="G35460.1:cds"/>
    <property type="gene ID" value="G35460"/>
</dbReference>
<feature type="chain" id="PRO_5042431902" evidence="1">
    <location>
        <begin position="20"/>
        <end position="207"/>
    </location>
</feature>
<organism evidence="2 3">
    <name type="scientific">Magallana gigas</name>
    <name type="common">Pacific oyster</name>
    <name type="synonym">Crassostrea gigas</name>
    <dbReference type="NCBI Taxonomy" id="29159"/>
    <lineage>
        <taxon>Eukaryota</taxon>
        <taxon>Metazoa</taxon>
        <taxon>Spiralia</taxon>
        <taxon>Lophotrochozoa</taxon>
        <taxon>Mollusca</taxon>
        <taxon>Bivalvia</taxon>
        <taxon>Autobranchia</taxon>
        <taxon>Pteriomorphia</taxon>
        <taxon>Ostreida</taxon>
        <taxon>Ostreoidea</taxon>
        <taxon>Ostreidae</taxon>
        <taxon>Magallana</taxon>
    </lineage>
</organism>
<evidence type="ECO:0000313" key="3">
    <source>
        <dbReference type="Proteomes" id="UP000005408"/>
    </source>
</evidence>
<accession>A0A8W8MQF4</accession>
<evidence type="ECO:0000256" key="1">
    <source>
        <dbReference type="SAM" id="SignalP"/>
    </source>
</evidence>
<keyword evidence="1" id="KW-0732">Signal</keyword>
<sequence length="207" mass="21857">MNLLTVACVILSLSFGLEARRYSDQYRPGGPVTPIIEPIPVDPINPGPFPPNPPSTLTCQYGHQIDQIGRCTNFNSYQQCPAGFFCNFGPADEPGPCCLRNNPCTSGAPLQLGGDAVNCGNGRCPNGYRCSTGSSYAVCCPDTYPGPSPPVDPVGPCPNVFCPAVSIPPECRKETFIYNNGRKCRGCPQNICPVDNGPPPGNGGYVA</sequence>
<protein>
    <submittedName>
        <fullName evidence="2">Uncharacterized protein</fullName>
    </submittedName>
</protein>
<name>A0A8W8MQF4_MAGGI</name>
<dbReference type="EnsemblMetazoa" id="G35460.3">
    <property type="protein sequence ID" value="G35460.3:cds"/>
    <property type="gene ID" value="G35460"/>
</dbReference>
<feature type="signal peptide" evidence="1">
    <location>
        <begin position="1"/>
        <end position="19"/>
    </location>
</feature>
<dbReference type="SMART" id="SM00289">
    <property type="entry name" value="WR1"/>
    <property type="match status" value="2"/>
</dbReference>
<reference evidence="2" key="1">
    <citation type="submission" date="2022-08" db="UniProtKB">
        <authorList>
            <consortium name="EnsemblMetazoa"/>
        </authorList>
    </citation>
    <scope>IDENTIFICATION</scope>
    <source>
        <strain evidence="2">05x7-T-G4-1.051#20</strain>
    </source>
</reference>